<evidence type="ECO:0000259" key="5">
    <source>
        <dbReference type="SMART" id="SM00245"/>
    </source>
</evidence>
<dbReference type="AlphaFoldDB" id="L1J3Z2"/>
<protein>
    <recommendedName>
        <fullName evidence="5">Tail specific protease domain-containing protein</fullName>
    </recommendedName>
</protein>
<keyword evidence="2" id="KW-0378">Hydrolase</keyword>
<dbReference type="PANTHER" id="PTHR32060:SF31">
    <property type="entry name" value="CARBOXYL-TERMINAL-PROCESSING PEPTIDASE 1, CHLOROPLASTIC"/>
    <property type="match status" value="1"/>
</dbReference>
<dbReference type="SMART" id="SM00245">
    <property type="entry name" value="TSPc"/>
    <property type="match status" value="1"/>
</dbReference>
<keyword evidence="4" id="KW-0472">Membrane</keyword>
<organism evidence="6">
    <name type="scientific">Guillardia theta (strain CCMP2712)</name>
    <name type="common">Cryptophyte</name>
    <dbReference type="NCBI Taxonomy" id="905079"/>
    <lineage>
        <taxon>Eukaryota</taxon>
        <taxon>Cryptophyceae</taxon>
        <taxon>Pyrenomonadales</taxon>
        <taxon>Geminigeraceae</taxon>
        <taxon>Guillardia</taxon>
    </lineage>
</organism>
<keyword evidence="1" id="KW-0645">Protease</keyword>
<evidence type="ECO:0000313" key="7">
    <source>
        <dbReference type="EnsemblProtists" id="EKX42839"/>
    </source>
</evidence>
<keyword evidence="4" id="KW-1133">Transmembrane helix</keyword>
<evidence type="ECO:0000256" key="2">
    <source>
        <dbReference type="ARBA" id="ARBA00022801"/>
    </source>
</evidence>
<evidence type="ECO:0000256" key="4">
    <source>
        <dbReference type="SAM" id="Phobius"/>
    </source>
</evidence>
<dbReference type="GO" id="GO:0008236">
    <property type="term" value="F:serine-type peptidase activity"/>
    <property type="evidence" value="ECO:0007669"/>
    <property type="project" value="UniProtKB-KW"/>
</dbReference>
<reference evidence="8" key="2">
    <citation type="submission" date="2012-11" db="EMBL/GenBank/DDBJ databases">
        <authorList>
            <person name="Kuo A."/>
            <person name="Curtis B.A."/>
            <person name="Tanifuji G."/>
            <person name="Burki F."/>
            <person name="Gruber A."/>
            <person name="Irimia M."/>
            <person name="Maruyama S."/>
            <person name="Arias M.C."/>
            <person name="Ball S.G."/>
            <person name="Gile G.H."/>
            <person name="Hirakawa Y."/>
            <person name="Hopkins J.F."/>
            <person name="Rensing S.A."/>
            <person name="Schmutz J."/>
            <person name="Symeonidi A."/>
            <person name="Elias M."/>
            <person name="Eveleigh R.J."/>
            <person name="Herman E.K."/>
            <person name="Klute M.J."/>
            <person name="Nakayama T."/>
            <person name="Obornik M."/>
            <person name="Reyes-Prieto A."/>
            <person name="Armbrust E.V."/>
            <person name="Aves S.J."/>
            <person name="Beiko R.G."/>
            <person name="Coutinho P."/>
            <person name="Dacks J.B."/>
            <person name="Durnford D.G."/>
            <person name="Fast N.M."/>
            <person name="Green B.R."/>
            <person name="Grisdale C."/>
            <person name="Hempe F."/>
            <person name="Henrissat B."/>
            <person name="Hoppner M.P."/>
            <person name="Ishida K.-I."/>
            <person name="Kim E."/>
            <person name="Koreny L."/>
            <person name="Kroth P.G."/>
            <person name="Liu Y."/>
            <person name="Malik S.-B."/>
            <person name="Maier U.G."/>
            <person name="McRose D."/>
            <person name="Mock T."/>
            <person name="Neilson J.A."/>
            <person name="Onodera N.T."/>
            <person name="Poole A.M."/>
            <person name="Pritham E.J."/>
            <person name="Richards T.A."/>
            <person name="Rocap G."/>
            <person name="Roy S.W."/>
            <person name="Sarai C."/>
            <person name="Schaack S."/>
            <person name="Shirato S."/>
            <person name="Slamovits C.H."/>
            <person name="Spencer D.F."/>
            <person name="Suzuki S."/>
            <person name="Worden A.Z."/>
            <person name="Zauner S."/>
            <person name="Barry K."/>
            <person name="Bell C."/>
            <person name="Bharti A.K."/>
            <person name="Crow J.A."/>
            <person name="Grimwood J."/>
            <person name="Kramer R."/>
            <person name="Lindquist E."/>
            <person name="Lucas S."/>
            <person name="Salamov A."/>
            <person name="McFadden G.I."/>
            <person name="Lane C.E."/>
            <person name="Keeling P.J."/>
            <person name="Gray M.W."/>
            <person name="Grigoriev I.V."/>
            <person name="Archibald J.M."/>
        </authorList>
    </citation>
    <scope>NUCLEOTIDE SEQUENCE</scope>
    <source>
        <strain evidence="8">CCMP2712</strain>
    </source>
</reference>
<reference evidence="6 8" key="1">
    <citation type="journal article" date="2012" name="Nature">
        <title>Algal genomes reveal evolutionary mosaicism and the fate of nucleomorphs.</title>
        <authorList>
            <consortium name="DOE Joint Genome Institute"/>
            <person name="Curtis B.A."/>
            <person name="Tanifuji G."/>
            <person name="Burki F."/>
            <person name="Gruber A."/>
            <person name="Irimia M."/>
            <person name="Maruyama S."/>
            <person name="Arias M.C."/>
            <person name="Ball S.G."/>
            <person name="Gile G.H."/>
            <person name="Hirakawa Y."/>
            <person name="Hopkins J.F."/>
            <person name="Kuo A."/>
            <person name="Rensing S.A."/>
            <person name="Schmutz J."/>
            <person name="Symeonidi A."/>
            <person name="Elias M."/>
            <person name="Eveleigh R.J."/>
            <person name="Herman E.K."/>
            <person name="Klute M.J."/>
            <person name="Nakayama T."/>
            <person name="Obornik M."/>
            <person name="Reyes-Prieto A."/>
            <person name="Armbrust E.V."/>
            <person name="Aves S.J."/>
            <person name="Beiko R.G."/>
            <person name="Coutinho P."/>
            <person name="Dacks J.B."/>
            <person name="Durnford D.G."/>
            <person name="Fast N.M."/>
            <person name="Green B.R."/>
            <person name="Grisdale C.J."/>
            <person name="Hempel F."/>
            <person name="Henrissat B."/>
            <person name="Hoppner M.P."/>
            <person name="Ishida K."/>
            <person name="Kim E."/>
            <person name="Koreny L."/>
            <person name="Kroth P.G."/>
            <person name="Liu Y."/>
            <person name="Malik S.B."/>
            <person name="Maier U.G."/>
            <person name="McRose D."/>
            <person name="Mock T."/>
            <person name="Neilson J.A."/>
            <person name="Onodera N.T."/>
            <person name="Poole A.M."/>
            <person name="Pritham E.J."/>
            <person name="Richards T.A."/>
            <person name="Rocap G."/>
            <person name="Roy S.W."/>
            <person name="Sarai C."/>
            <person name="Schaack S."/>
            <person name="Shirato S."/>
            <person name="Slamovits C.H."/>
            <person name="Spencer D.F."/>
            <person name="Suzuki S."/>
            <person name="Worden A.Z."/>
            <person name="Zauner S."/>
            <person name="Barry K."/>
            <person name="Bell C."/>
            <person name="Bharti A.K."/>
            <person name="Crow J.A."/>
            <person name="Grimwood J."/>
            <person name="Kramer R."/>
            <person name="Lindquist E."/>
            <person name="Lucas S."/>
            <person name="Salamov A."/>
            <person name="McFadden G.I."/>
            <person name="Lane C.E."/>
            <person name="Keeling P.J."/>
            <person name="Gray M.W."/>
            <person name="Grigoriev I.V."/>
            <person name="Archibald J.M."/>
        </authorList>
    </citation>
    <scope>NUCLEOTIDE SEQUENCE</scope>
    <source>
        <strain evidence="6 8">CCMP2712</strain>
    </source>
</reference>
<dbReference type="Proteomes" id="UP000011087">
    <property type="component" value="Unassembled WGS sequence"/>
</dbReference>
<dbReference type="CDD" id="cd07560">
    <property type="entry name" value="Peptidase_S41_CPP"/>
    <property type="match status" value="1"/>
</dbReference>
<dbReference type="KEGG" id="gtt:GUITHDRAFT_111206"/>
<evidence type="ECO:0000256" key="1">
    <source>
        <dbReference type="ARBA" id="ARBA00022670"/>
    </source>
</evidence>
<proteinExistence type="predicted"/>
<evidence type="ECO:0000256" key="3">
    <source>
        <dbReference type="ARBA" id="ARBA00022825"/>
    </source>
</evidence>
<dbReference type="OrthoDB" id="10033291at2759"/>
<dbReference type="GeneID" id="17299517"/>
<dbReference type="InterPro" id="IPR036034">
    <property type="entry name" value="PDZ_sf"/>
</dbReference>
<dbReference type="Pfam" id="PF03572">
    <property type="entry name" value="Peptidase_S41"/>
    <property type="match status" value="1"/>
</dbReference>
<dbReference type="Gene3D" id="3.30.750.44">
    <property type="match status" value="2"/>
</dbReference>
<dbReference type="SUPFAM" id="SSF50156">
    <property type="entry name" value="PDZ domain-like"/>
    <property type="match status" value="1"/>
</dbReference>
<dbReference type="PANTHER" id="PTHR32060">
    <property type="entry name" value="TAIL-SPECIFIC PROTEASE"/>
    <property type="match status" value="1"/>
</dbReference>
<keyword evidence="8" id="KW-1185">Reference proteome</keyword>
<evidence type="ECO:0000313" key="6">
    <source>
        <dbReference type="EMBL" id="EKX42839.1"/>
    </source>
</evidence>
<sequence>MRGAAQRRLSRSIFVVRVQSTCLYRLLLIPRAGGAMLGLIALVQVLVGHARIVMWGFLRAMSALRVHMLLVFLLLFSLHSTSSRSCELLRADGPGVRNVEERRVGDIAFAFSDRPLWNGKWEPSKKLEEGMGGGDEGEGGVQLTAYHSLALEAWDLVRKEFIDQNALNQASDSRNVKGSDLCMQRLDSPELNKLFGASKNQVVTWDEIPRLIRGRKIETRDECYGLIDTMVSSLPDKYTRFYRPSQLTELIQVIDPNGEDEEEGDVGLSLQRGFVASLFISDDDGLPCSRIRFSPSLWIRRVRPNGPADAAGLKRGDRHQPPSSVIELTRSKMPSEEAAWGMRMACSIKQDGIVRNKDVGLFLTSLKLEEAVTRLHREGGIDLYMLDLRGNMGGLLRSGISLCESVLPNGEILVDEGTASSSELVAAALRDSGRAILVGTTTFGKGTIQAIPDLLAIVRLSDRSGVQLTIAKFDSPKHCGIAGSGLIPDIFVEHLNEEEEVSKLDLLCHSHANYRLCNKLGISCVEVGMHVEFEIK</sequence>
<dbReference type="GO" id="GO:0004175">
    <property type="term" value="F:endopeptidase activity"/>
    <property type="evidence" value="ECO:0007669"/>
    <property type="project" value="TreeGrafter"/>
</dbReference>
<feature type="domain" description="Tail specific protease" evidence="5">
    <location>
        <begin position="321"/>
        <end position="493"/>
    </location>
</feature>
<dbReference type="EnsemblProtists" id="EKX42839">
    <property type="protein sequence ID" value="EKX42839"/>
    <property type="gene ID" value="GUITHDRAFT_111206"/>
</dbReference>
<dbReference type="EMBL" id="JH993014">
    <property type="protein sequence ID" value="EKX42839.1"/>
    <property type="molecule type" value="Genomic_DNA"/>
</dbReference>
<reference evidence="7" key="3">
    <citation type="submission" date="2015-06" db="UniProtKB">
        <authorList>
            <consortium name="EnsemblProtists"/>
        </authorList>
    </citation>
    <scope>IDENTIFICATION</scope>
</reference>
<keyword evidence="4" id="KW-0812">Transmembrane</keyword>
<evidence type="ECO:0000313" key="8">
    <source>
        <dbReference type="Proteomes" id="UP000011087"/>
    </source>
</evidence>
<dbReference type="PaxDb" id="55529-EKX42839"/>
<dbReference type="SUPFAM" id="SSF52096">
    <property type="entry name" value="ClpP/crotonase"/>
    <property type="match status" value="1"/>
</dbReference>
<dbReference type="STRING" id="905079.L1J3Z2"/>
<dbReference type="Gene3D" id="3.90.226.10">
    <property type="entry name" value="2-enoyl-CoA Hydratase, Chain A, domain 1"/>
    <property type="match status" value="1"/>
</dbReference>
<dbReference type="InterPro" id="IPR005151">
    <property type="entry name" value="Tail-specific_protease"/>
</dbReference>
<dbReference type="InterPro" id="IPR004447">
    <property type="entry name" value="Peptidase_S41A"/>
</dbReference>
<name>L1J3Z2_GUITC</name>
<accession>L1J3Z2</accession>
<gene>
    <name evidence="6" type="ORF">GUITHDRAFT_111206</name>
</gene>
<keyword evidence="3" id="KW-0720">Serine protease</keyword>
<feature type="transmembrane region" description="Helical" evidence="4">
    <location>
        <begin position="21"/>
        <end position="46"/>
    </location>
</feature>
<dbReference type="GO" id="GO:0006508">
    <property type="term" value="P:proteolysis"/>
    <property type="evidence" value="ECO:0007669"/>
    <property type="project" value="UniProtKB-KW"/>
</dbReference>
<dbReference type="InterPro" id="IPR029045">
    <property type="entry name" value="ClpP/crotonase-like_dom_sf"/>
</dbReference>
<dbReference type="RefSeq" id="XP_005829819.1">
    <property type="nucleotide sequence ID" value="XM_005829762.1"/>
</dbReference>
<dbReference type="HOGENOM" id="CLU_508521_0_0_1"/>